<organism evidence="2 3">
    <name type="scientific">Sporothrix epigloea</name>
    <dbReference type="NCBI Taxonomy" id="1892477"/>
    <lineage>
        <taxon>Eukaryota</taxon>
        <taxon>Fungi</taxon>
        <taxon>Dikarya</taxon>
        <taxon>Ascomycota</taxon>
        <taxon>Pezizomycotina</taxon>
        <taxon>Sordariomycetes</taxon>
        <taxon>Sordariomycetidae</taxon>
        <taxon>Ophiostomatales</taxon>
        <taxon>Ophiostomataceae</taxon>
        <taxon>Sporothrix</taxon>
    </lineage>
</organism>
<feature type="compositionally biased region" description="Low complexity" evidence="1">
    <location>
        <begin position="780"/>
        <end position="791"/>
    </location>
</feature>
<protein>
    <recommendedName>
        <fullName evidence="4">Cell wall proline rich protein</fullName>
    </recommendedName>
</protein>
<reference evidence="2 3" key="1">
    <citation type="submission" date="2024-01" db="EMBL/GenBank/DDBJ databases">
        <authorList>
            <person name="Allen C."/>
            <person name="Tagirdzhanova G."/>
        </authorList>
    </citation>
    <scope>NUCLEOTIDE SEQUENCE [LARGE SCALE GENOMIC DNA]</scope>
    <source>
        <strain evidence="2 3">CBS 573.63</strain>
    </source>
</reference>
<evidence type="ECO:0000256" key="1">
    <source>
        <dbReference type="SAM" id="MobiDB-lite"/>
    </source>
</evidence>
<feature type="region of interest" description="Disordered" evidence="1">
    <location>
        <begin position="355"/>
        <end position="374"/>
    </location>
</feature>
<evidence type="ECO:0000313" key="2">
    <source>
        <dbReference type="EMBL" id="CAK7268141.1"/>
    </source>
</evidence>
<feature type="region of interest" description="Disordered" evidence="1">
    <location>
        <begin position="486"/>
        <end position="507"/>
    </location>
</feature>
<evidence type="ECO:0000313" key="3">
    <source>
        <dbReference type="Proteomes" id="UP001642501"/>
    </source>
</evidence>
<feature type="region of interest" description="Disordered" evidence="1">
    <location>
        <begin position="745"/>
        <end position="855"/>
    </location>
</feature>
<proteinExistence type="predicted"/>
<feature type="compositionally biased region" description="Polar residues" evidence="1">
    <location>
        <begin position="770"/>
        <end position="779"/>
    </location>
</feature>
<feature type="compositionally biased region" description="Pro residues" evidence="1">
    <location>
        <begin position="11"/>
        <end position="23"/>
    </location>
</feature>
<feature type="region of interest" description="Disordered" evidence="1">
    <location>
        <begin position="550"/>
        <end position="597"/>
    </location>
</feature>
<feature type="compositionally biased region" description="Basic and acidic residues" evidence="1">
    <location>
        <begin position="262"/>
        <end position="272"/>
    </location>
</feature>
<feature type="region of interest" description="Disordered" evidence="1">
    <location>
        <begin position="396"/>
        <end position="416"/>
    </location>
</feature>
<feature type="compositionally biased region" description="Basic and acidic residues" evidence="1">
    <location>
        <begin position="795"/>
        <end position="807"/>
    </location>
</feature>
<gene>
    <name evidence="2" type="ORF">SEPCBS57363_002943</name>
</gene>
<feature type="compositionally biased region" description="Acidic residues" evidence="1">
    <location>
        <begin position="745"/>
        <end position="757"/>
    </location>
</feature>
<accession>A0ABP0DMX9</accession>
<feature type="compositionally biased region" description="Basic residues" evidence="1">
    <location>
        <begin position="573"/>
        <end position="583"/>
    </location>
</feature>
<feature type="compositionally biased region" description="Polar residues" evidence="1">
    <location>
        <begin position="177"/>
        <end position="205"/>
    </location>
</feature>
<evidence type="ECO:0008006" key="4">
    <source>
        <dbReference type="Google" id="ProtNLM"/>
    </source>
</evidence>
<feature type="compositionally biased region" description="Basic residues" evidence="1">
    <location>
        <begin position="213"/>
        <end position="223"/>
    </location>
</feature>
<name>A0ABP0DMX9_9PEZI</name>
<feature type="region of interest" description="Disordered" evidence="1">
    <location>
        <begin position="973"/>
        <end position="1034"/>
    </location>
</feature>
<dbReference type="EMBL" id="CAWUOM010000043">
    <property type="protein sequence ID" value="CAK7268141.1"/>
    <property type="molecule type" value="Genomic_DNA"/>
</dbReference>
<comment type="caution">
    <text evidence="2">The sequence shown here is derived from an EMBL/GenBank/DDBJ whole genome shotgun (WGS) entry which is preliminary data.</text>
</comment>
<feature type="region of interest" description="Disordered" evidence="1">
    <location>
        <begin position="1047"/>
        <end position="1102"/>
    </location>
</feature>
<feature type="compositionally biased region" description="Polar residues" evidence="1">
    <location>
        <begin position="984"/>
        <end position="997"/>
    </location>
</feature>
<feature type="region of interest" description="Disordered" evidence="1">
    <location>
        <begin position="704"/>
        <end position="733"/>
    </location>
</feature>
<keyword evidence="3" id="KW-1185">Reference proteome</keyword>
<feature type="compositionally biased region" description="Polar residues" evidence="1">
    <location>
        <begin position="355"/>
        <end position="366"/>
    </location>
</feature>
<sequence length="1102" mass="118042">MAAASETYPKPSSPLPIPPPVCTPPRFDDDGDSKLVYNTAAALPDPHTSFRFQRVPPSPIPDFVFPAQPSASAPPPYSRTSGRRPKSVADLYDDRGSFSYGGIGNAPSRISRSPALPDFSFNPGASLPPAPGHAFLSPPQSPQSPRIIPARPGGGGHRRGGSEFVGGSLRHGEAFTLMSTSPTKSESGLSSPQLLPSATSASSSGAHPPVSFHGRRGHAHRRSAAISSHDISDILQPSSPTPATYGGPVSNSPSNFVHKAQKPTEEDKEYTSSERNAVDSANGLAIIEVDMPEVMKQVMSSEKVTELEGAVPNQEPTIDQQHVSSTQKVPTQRTRVGFSDTLEFIPRPLSLVSSDTSSTITARPTTGNGNHSLSGSISSITSLNASVALDLERDGISSSTCSPSRGAANESRPSTAGAILDRAQSITAEDINGLSPRRRNSIPFLAACPMDNVRSEDAAHALPSSNKTSKRWSFFSLDPLIGGSNSNNLNWPARPCTSDSPFEDETPHKLADDAEFAASQQSLKQSSNGANDITMEDAVLDDDDIIPTTKTVTRKSSSNKKKKKARTWGILARKSKPRRKSRRAPTPPLPQTQSEGDIDESFDAHLTATGLFSNPLTGNELSTPSPAFASPNKLQLEQRDDLWIWQPAQSPSLSNHDDDASFAIIDMDAALGPFNTPLPRNAEWEAAQRAGGLSKRQLHSAAGMTRFSGPGMHYSHRRAESAPEMPPFNRAGVSRFNSSAAMDDVFEEDEEEDDGDEGSSKTRPVEGCSGKQQQVASKATSLCSTWSTSSTPPREPAEFVNRPDEFGTRFPPSNDTQDRTTDQPMENLILSDAPSRPDSCRSGLSDLSGEDKPRPVLSVEAASSATSLSDDIIVEEDSDRFTFDDGYDFVMESSSDSTIHSPGRLTKGKELAPLDVSPLRLPNTSSPAPISPYTMAPSYVFPSAPSPSSYDANRISTAPSLISEDNFQSLLLGEPGPEVRVSSDIPSLTSSNSTMTRESAILQAPHYPNIGGQPRPYLPSRGNERPASFTSTAFGRRRSSLASLHRLISTSHGERSKLSIEVQMDSSGASSNHDGDKTAKSSKTKRISRMMQFWRGKDDATS</sequence>
<feature type="compositionally biased region" description="Basic residues" evidence="1">
    <location>
        <begin position="557"/>
        <end position="566"/>
    </location>
</feature>
<feature type="region of interest" description="Disordered" evidence="1">
    <location>
        <begin position="46"/>
        <end position="277"/>
    </location>
</feature>
<feature type="region of interest" description="Disordered" evidence="1">
    <location>
        <begin position="1"/>
        <end position="31"/>
    </location>
</feature>
<dbReference type="Proteomes" id="UP001642501">
    <property type="component" value="Unassembled WGS sequence"/>
</dbReference>